<dbReference type="CDD" id="cd07377">
    <property type="entry name" value="WHTH_GntR"/>
    <property type="match status" value="1"/>
</dbReference>
<keyword evidence="6" id="KW-1185">Reference proteome</keyword>
<evidence type="ECO:0000256" key="3">
    <source>
        <dbReference type="ARBA" id="ARBA00023163"/>
    </source>
</evidence>
<dbReference type="SMART" id="SM00345">
    <property type="entry name" value="HTH_GNTR"/>
    <property type="match status" value="1"/>
</dbReference>
<evidence type="ECO:0000313" key="5">
    <source>
        <dbReference type="EMBL" id="SJM60688.1"/>
    </source>
</evidence>
<dbReference type="GO" id="GO:0003677">
    <property type="term" value="F:DNA binding"/>
    <property type="evidence" value="ECO:0007669"/>
    <property type="project" value="UniProtKB-KW"/>
</dbReference>
<dbReference type="Pfam" id="PF00392">
    <property type="entry name" value="GntR"/>
    <property type="match status" value="1"/>
</dbReference>
<gene>
    <name evidence="5" type="ORF">FM101_06415</name>
</gene>
<evidence type="ECO:0000256" key="2">
    <source>
        <dbReference type="ARBA" id="ARBA00023125"/>
    </source>
</evidence>
<evidence type="ECO:0000256" key="1">
    <source>
        <dbReference type="ARBA" id="ARBA00023015"/>
    </source>
</evidence>
<sequence>MSGAILLFMNLSDSWTAGQQPIDRTSASESVFVSLRSAIEAGDLPVGTKLSSEAALGSRFGVSRSVIREALRSCAALGLTRTETGRGTFVIAEQATADLVLGTFSSTDLLEARPHIEGPAARLAAQRRTDADLERLESLMDQMRSEDDAEAWVELDTTFHLAIAAAGGNGVFIKVLSDIRDALARQSETLNLASGRRNPSDAEHQLIVAAIEARNPDAAESAMQEHLGAVHGAVDHLVKNGYQ</sequence>
<dbReference type="InterPro" id="IPR011711">
    <property type="entry name" value="GntR_C"/>
</dbReference>
<dbReference type="InterPro" id="IPR036388">
    <property type="entry name" value="WH-like_DNA-bd_sf"/>
</dbReference>
<dbReference type="GO" id="GO:0003700">
    <property type="term" value="F:DNA-binding transcription factor activity"/>
    <property type="evidence" value="ECO:0007669"/>
    <property type="project" value="InterPro"/>
</dbReference>
<dbReference type="Proteomes" id="UP000195913">
    <property type="component" value="Unassembled WGS sequence"/>
</dbReference>
<dbReference type="PRINTS" id="PR00035">
    <property type="entry name" value="HTHGNTR"/>
</dbReference>
<dbReference type="PANTHER" id="PTHR43537">
    <property type="entry name" value="TRANSCRIPTIONAL REGULATOR, GNTR FAMILY"/>
    <property type="match status" value="1"/>
</dbReference>
<keyword evidence="2" id="KW-0238">DNA-binding</keyword>
<dbReference type="PANTHER" id="PTHR43537:SF5">
    <property type="entry name" value="UXU OPERON TRANSCRIPTIONAL REGULATOR"/>
    <property type="match status" value="1"/>
</dbReference>
<dbReference type="Pfam" id="PF07729">
    <property type="entry name" value="FCD"/>
    <property type="match status" value="1"/>
</dbReference>
<proteinExistence type="predicted"/>
<dbReference type="AlphaFoldDB" id="A0A1R4FXP6"/>
<dbReference type="InterPro" id="IPR008920">
    <property type="entry name" value="TF_FadR/GntR_C"/>
</dbReference>
<dbReference type="Gene3D" id="1.10.10.10">
    <property type="entry name" value="Winged helix-like DNA-binding domain superfamily/Winged helix DNA-binding domain"/>
    <property type="match status" value="1"/>
</dbReference>
<dbReference type="Gene3D" id="1.20.120.530">
    <property type="entry name" value="GntR ligand-binding domain-like"/>
    <property type="match status" value="1"/>
</dbReference>
<dbReference type="InterPro" id="IPR036390">
    <property type="entry name" value="WH_DNA-bd_sf"/>
</dbReference>
<reference evidence="5 6" key="1">
    <citation type="submission" date="2017-02" db="EMBL/GenBank/DDBJ databases">
        <authorList>
            <person name="Peterson S.W."/>
        </authorList>
    </citation>
    <scope>NUCLEOTIDE SEQUENCE [LARGE SCALE GENOMIC DNA]</scope>
    <source>
        <strain evidence="5 6">B Ar 00.02</strain>
    </source>
</reference>
<feature type="domain" description="HTH gntR-type" evidence="4">
    <location>
        <begin position="25"/>
        <end position="93"/>
    </location>
</feature>
<name>A0A1R4FXP6_9MICC</name>
<dbReference type="SUPFAM" id="SSF46785">
    <property type="entry name" value="Winged helix' DNA-binding domain"/>
    <property type="match status" value="1"/>
</dbReference>
<evidence type="ECO:0000313" key="6">
    <source>
        <dbReference type="Proteomes" id="UP000195913"/>
    </source>
</evidence>
<accession>A0A1R4FXP6</accession>
<dbReference type="PROSITE" id="PS50949">
    <property type="entry name" value="HTH_GNTR"/>
    <property type="match status" value="1"/>
</dbReference>
<dbReference type="InterPro" id="IPR000524">
    <property type="entry name" value="Tscrpt_reg_HTH_GntR"/>
</dbReference>
<keyword evidence="3" id="KW-0804">Transcription</keyword>
<keyword evidence="1" id="KW-0805">Transcription regulation</keyword>
<dbReference type="EMBL" id="FUHW01000024">
    <property type="protein sequence ID" value="SJM60688.1"/>
    <property type="molecule type" value="Genomic_DNA"/>
</dbReference>
<organism evidence="5 6">
    <name type="scientific">Arthrobacter rhombi</name>
    <dbReference type="NCBI Taxonomy" id="71253"/>
    <lineage>
        <taxon>Bacteria</taxon>
        <taxon>Bacillati</taxon>
        <taxon>Actinomycetota</taxon>
        <taxon>Actinomycetes</taxon>
        <taxon>Micrococcales</taxon>
        <taxon>Micrococcaceae</taxon>
        <taxon>Arthrobacter</taxon>
    </lineage>
</organism>
<evidence type="ECO:0000259" key="4">
    <source>
        <dbReference type="PROSITE" id="PS50949"/>
    </source>
</evidence>
<dbReference type="SUPFAM" id="SSF48008">
    <property type="entry name" value="GntR ligand-binding domain-like"/>
    <property type="match status" value="1"/>
</dbReference>
<protein>
    <submittedName>
        <fullName evidence="5">Transcriptional regulator, GntR family</fullName>
    </submittedName>
</protein>
<dbReference type="SMART" id="SM00895">
    <property type="entry name" value="FCD"/>
    <property type="match status" value="1"/>
</dbReference>